<dbReference type="InterPro" id="IPR012340">
    <property type="entry name" value="NA-bd_OB-fold"/>
</dbReference>
<dbReference type="Pfam" id="PF08646">
    <property type="entry name" value="Rep_fac-A_C"/>
    <property type="match status" value="1"/>
</dbReference>
<evidence type="ECO:0000256" key="4">
    <source>
        <dbReference type="ARBA" id="ARBA00022833"/>
    </source>
</evidence>
<protein>
    <recommendedName>
        <fullName evidence="10">Replication factor A C-terminal domain-containing protein</fullName>
    </recommendedName>
</protein>
<evidence type="ECO:0000256" key="3">
    <source>
        <dbReference type="ARBA" id="ARBA00022771"/>
    </source>
</evidence>
<keyword evidence="2" id="KW-0479">Metal-binding</keyword>
<dbReference type="GO" id="GO:0008270">
    <property type="term" value="F:zinc ion binding"/>
    <property type="evidence" value="ECO:0007669"/>
    <property type="project" value="UniProtKB-KW"/>
</dbReference>
<keyword evidence="4" id="KW-0862">Zinc</keyword>
<evidence type="ECO:0000256" key="2">
    <source>
        <dbReference type="ARBA" id="ARBA00022723"/>
    </source>
</evidence>
<dbReference type="Pfam" id="PF04057">
    <property type="entry name" value="Rep-A_N"/>
    <property type="match status" value="1"/>
</dbReference>
<comment type="similarity">
    <text evidence="1">Belongs to the replication factor A protein 1 family.</text>
</comment>
<dbReference type="Gene3D" id="2.40.50.140">
    <property type="entry name" value="Nucleic acid-binding proteins"/>
    <property type="match status" value="2"/>
</dbReference>
<name>A0AAV5FNI1_ELECO</name>
<dbReference type="GO" id="GO:0003677">
    <property type="term" value="F:DNA binding"/>
    <property type="evidence" value="ECO:0007669"/>
    <property type="project" value="UniProtKB-KW"/>
</dbReference>
<evidence type="ECO:0000256" key="1">
    <source>
        <dbReference type="ARBA" id="ARBA00005690"/>
    </source>
</evidence>
<sequence>MAPRAAGGRCAARSEAELRYSVDLSDGVYLQPATLAASLTNLVGRDGGALRRGSVVRVLRFVYDSVHNNHRTIIINQLEILLAECALIGSLKLYEPKGNNGESYTRSTGYGVPNCDPSFGGKCIKQSSSVSGAENNANSLPCYGPCDGSRPHVECMLSSFIPLPAEPGCRKVLAQIKNEKLEFSYKPDIITVKAVISFIDSDSFCYAACPLVFNGKQCKHKVSRIGGGMWYCERCEQSFETCDYGYKVPIQIQDHSATSSATIYEEAGNKIFGCTAKELHSIKYEEQDYSCFEEIIDGAKCTQYVFTLKVERRPFPYSALAKCSVLTAEKVDPSAESHRLVRVINKLSEKGSLSSSEFHSCIPTYPGLTDFKGPSTSTVQSSNGCSAMSHGRAGSGDGFISQVNGYTVKPTSLTEER</sequence>
<proteinExistence type="inferred from homology"/>
<dbReference type="CDD" id="cd04476">
    <property type="entry name" value="RPA1_DBD_C"/>
    <property type="match status" value="1"/>
</dbReference>
<dbReference type="SUPFAM" id="SSF50249">
    <property type="entry name" value="Nucleic acid-binding proteins"/>
    <property type="match status" value="2"/>
</dbReference>
<reference evidence="8" key="2">
    <citation type="submission" date="2021-12" db="EMBL/GenBank/DDBJ databases">
        <title>Resequencing data analysis of finger millet.</title>
        <authorList>
            <person name="Hatakeyama M."/>
            <person name="Aluri S."/>
            <person name="Balachadran M.T."/>
            <person name="Sivarajan S.R."/>
            <person name="Poveda L."/>
            <person name="Shimizu-Inatsugi R."/>
            <person name="Schlapbach R."/>
            <person name="Sreeman S.M."/>
            <person name="Shimizu K.K."/>
        </authorList>
    </citation>
    <scope>NUCLEOTIDE SEQUENCE</scope>
</reference>
<feature type="domain" description="Replication factor-A protein 1 N-terminal" evidence="6">
    <location>
        <begin position="14"/>
        <end position="81"/>
    </location>
</feature>
<reference evidence="8" key="1">
    <citation type="journal article" date="2018" name="DNA Res.">
        <title>Multiple hybrid de novo genome assembly of finger millet, an orphan allotetraploid crop.</title>
        <authorList>
            <person name="Hatakeyama M."/>
            <person name="Aluri S."/>
            <person name="Balachadran M.T."/>
            <person name="Sivarajan S.R."/>
            <person name="Patrignani A."/>
            <person name="Gruter S."/>
            <person name="Poveda L."/>
            <person name="Shimizu-Inatsugi R."/>
            <person name="Baeten J."/>
            <person name="Francoijs K.J."/>
            <person name="Nataraja K.N."/>
            <person name="Reddy Y.A.N."/>
            <person name="Phadnis S."/>
            <person name="Ravikumar R.L."/>
            <person name="Schlapbach R."/>
            <person name="Sreeman S.M."/>
            <person name="Shimizu K.K."/>
        </authorList>
    </citation>
    <scope>NUCLEOTIDE SEQUENCE</scope>
</reference>
<evidence type="ECO:0008006" key="10">
    <source>
        <dbReference type="Google" id="ProtNLM"/>
    </source>
</evidence>
<dbReference type="FunFam" id="2.40.50.140:FF:000090">
    <property type="entry name" value="Replication protein A subunit"/>
    <property type="match status" value="1"/>
</dbReference>
<dbReference type="InterPro" id="IPR047192">
    <property type="entry name" value="Euk_RPA1_DBD_C"/>
</dbReference>
<evidence type="ECO:0000256" key="5">
    <source>
        <dbReference type="ARBA" id="ARBA00023125"/>
    </source>
</evidence>
<feature type="domain" description="Replication factor A C-terminal" evidence="7">
    <location>
        <begin position="190"/>
        <end position="340"/>
    </location>
</feature>
<evidence type="ECO:0000259" key="7">
    <source>
        <dbReference type="Pfam" id="PF08646"/>
    </source>
</evidence>
<dbReference type="EMBL" id="BQKI01000088">
    <property type="protein sequence ID" value="GJN36322.1"/>
    <property type="molecule type" value="Genomic_DNA"/>
</dbReference>
<dbReference type="InterPro" id="IPR007199">
    <property type="entry name" value="Rep_factor-A_N"/>
</dbReference>
<dbReference type="GO" id="GO:0005634">
    <property type="term" value="C:nucleus"/>
    <property type="evidence" value="ECO:0007669"/>
    <property type="project" value="InterPro"/>
</dbReference>
<keyword evidence="5" id="KW-0238">DNA-binding</keyword>
<dbReference type="AlphaFoldDB" id="A0AAV5FNI1"/>
<dbReference type="Proteomes" id="UP001054889">
    <property type="component" value="Unassembled WGS sequence"/>
</dbReference>
<comment type="caution">
    <text evidence="8">The sequence shown here is derived from an EMBL/GenBank/DDBJ whole genome shotgun (WGS) entry which is preliminary data.</text>
</comment>
<organism evidence="8 9">
    <name type="scientific">Eleusine coracana subsp. coracana</name>
    <dbReference type="NCBI Taxonomy" id="191504"/>
    <lineage>
        <taxon>Eukaryota</taxon>
        <taxon>Viridiplantae</taxon>
        <taxon>Streptophyta</taxon>
        <taxon>Embryophyta</taxon>
        <taxon>Tracheophyta</taxon>
        <taxon>Spermatophyta</taxon>
        <taxon>Magnoliopsida</taxon>
        <taxon>Liliopsida</taxon>
        <taxon>Poales</taxon>
        <taxon>Poaceae</taxon>
        <taxon>PACMAD clade</taxon>
        <taxon>Chloridoideae</taxon>
        <taxon>Cynodonteae</taxon>
        <taxon>Eleusininae</taxon>
        <taxon>Eleusine</taxon>
    </lineage>
</organism>
<accession>A0AAV5FNI1</accession>
<evidence type="ECO:0000313" key="9">
    <source>
        <dbReference type="Proteomes" id="UP001054889"/>
    </source>
</evidence>
<evidence type="ECO:0000313" key="8">
    <source>
        <dbReference type="EMBL" id="GJN36322.1"/>
    </source>
</evidence>
<dbReference type="GO" id="GO:0006260">
    <property type="term" value="P:DNA replication"/>
    <property type="evidence" value="ECO:0007669"/>
    <property type="project" value="InterPro"/>
</dbReference>
<keyword evidence="9" id="KW-1185">Reference proteome</keyword>
<dbReference type="InterPro" id="IPR013955">
    <property type="entry name" value="Rep_factor-A_C"/>
</dbReference>
<evidence type="ECO:0000259" key="6">
    <source>
        <dbReference type="Pfam" id="PF04057"/>
    </source>
</evidence>
<gene>
    <name evidence="8" type="primary">gb25171</name>
    <name evidence="8" type="ORF">PR202_gb25171</name>
</gene>
<keyword evidence="3" id="KW-0863">Zinc-finger</keyword>